<keyword evidence="2" id="KW-1185">Reference proteome</keyword>
<reference evidence="2" key="1">
    <citation type="submission" date="2016-08" db="EMBL/GenBank/DDBJ databases">
        <authorList>
            <person name="Varghese N."/>
            <person name="Submissions Spin"/>
        </authorList>
    </citation>
    <scope>NUCLEOTIDE SEQUENCE [LARGE SCALE GENOMIC DNA]</scope>
    <source>
        <strain evidence="2">HAMBI 2975</strain>
    </source>
</reference>
<accession>A0A1C3XBQ0</accession>
<gene>
    <name evidence="1" type="ORF">GA0061103_0665</name>
</gene>
<evidence type="ECO:0000313" key="2">
    <source>
        <dbReference type="Proteomes" id="UP000199101"/>
    </source>
</evidence>
<proteinExistence type="predicted"/>
<dbReference type="Proteomes" id="UP000199101">
    <property type="component" value="Unassembled WGS sequence"/>
</dbReference>
<organism evidence="1 2">
    <name type="scientific">Rhizobium multihospitium</name>
    <dbReference type="NCBI Taxonomy" id="410764"/>
    <lineage>
        <taxon>Bacteria</taxon>
        <taxon>Pseudomonadati</taxon>
        <taxon>Pseudomonadota</taxon>
        <taxon>Alphaproteobacteria</taxon>
        <taxon>Hyphomicrobiales</taxon>
        <taxon>Rhizobiaceae</taxon>
        <taxon>Rhizobium/Agrobacterium group</taxon>
        <taxon>Rhizobium</taxon>
    </lineage>
</organism>
<sequence length="125" mass="14384">MEVDEIDIDSLDEAALISLHDRIVGRLQLLDLEKTVRALRQIKIGGRVIFEGPDNTLVSGIVVRRNRKTLSIQVDDRTQWNISPHLIRITQEDVREQVERETPFLSLNDEDYAAWIRANRRAPAS</sequence>
<dbReference type="RefSeq" id="WP_208603603.1">
    <property type="nucleotide sequence ID" value="NZ_FMAG01000014.1"/>
</dbReference>
<dbReference type="AlphaFoldDB" id="A0A1C3XBQ0"/>
<dbReference type="EMBL" id="FMAG01000014">
    <property type="protein sequence ID" value="SCB49702.1"/>
    <property type="molecule type" value="Genomic_DNA"/>
</dbReference>
<name>A0A1C3XBQ0_9HYPH</name>
<evidence type="ECO:0000313" key="1">
    <source>
        <dbReference type="EMBL" id="SCB49702.1"/>
    </source>
</evidence>
<protein>
    <submittedName>
        <fullName evidence="1">Uncharacterized protein</fullName>
    </submittedName>
</protein>